<sequence>MLALSSRWKRGGMAGKDESAGDARAQPRRQARGQQRIELILHAAAAVFARDGYDSATTNAIAAEAGISPGSLYQYFKNKGDIAHALAEHYALKLTALRGEVFATDRVVDTSLPELVDTVLGPLMAFNLAHPGFKAIFSRTDMPAGLREAVAPIQASIHQSVAHLLGLVLSDHQPADVARIATVVIQLVRGMVPLITDATGAERDALMAELRSVLLSYVRQQLS</sequence>
<dbReference type="InterPro" id="IPR041669">
    <property type="entry name" value="TetR_C_15"/>
</dbReference>
<dbReference type="PANTHER" id="PTHR30055">
    <property type="entry name" value="HTH-TYPE TRANSCRIPTIONAL REGULATOR RUTR"/>
    <property type="match status" value="1"/>
</dbReference>
<evidence type="ECO:0000313" key="5">
    <source>
        <dbReference type="EMBL" id="MDQ0642019.1"/>
    </source>
</evidence>
<gene>
    <name evidence="5" type="ORF">QFZ46_000179</name>
</gene>
<evidence type="ECO:0000313" key="6">
    <source>
        <dbReference type="Proteomes" id="UP001239085"/>
    </source>
</evidence>
<feature type="DNA-binding region" description="H-T-H motif" evidence="2">
    <location>
        <begin position="57"/>
        <end position="76"/>
    </location>
</feature>
<dbReference type="Proteomes" id="UP001239085">
    <property type="component" value="Unassembled WGS sequence"/>
</dbReference>
<dbReference type="Gene3D" id="1.10.357.10">
    <property type="entry name" value="Tetracycline Repressor, domain 2"/>
    <property type="match status" value="1"/>
</dbReference>
<protein>
    <submittedName>
        <fullName evidence="5">AcrR family transcriptional regulator</fullName>
    </submittedName>
</protein>
<dbReference type="SUPFAM" id="SSF46689">
    <property type="entry name" value="Homeodomain-like"/>
    <property type="match status" value="1"/>
</dbReference>
<reference evidence="5 6" key="1">
    <citation type="submission" date="2023-07" db="EMBL/GenBank/DDBJ databases">
        <title>Comparative genomics of wheat-associated soil bacteria to identify genetic determinants of phenazine resistance.</title>
        <authorList>
            <person name="Mouncey N."/>
        </authorList>
    </citation>
    <scope>NUCLEOTIDE SEQUENCE [LARGE SCALE GENOMIC DNA]</scope>
    <source>
        <strain evidence="5 6">W2I7</strain>
    </source>
</reference>
<evidence type="ECO:0000256" key="2">
    <source>
        <dbReference type="PROSITE-ProRule" id="PRU00335"/>
    </source>
</evidence>
<keyword evidence="6" id="KW-1185">Reference proteome</keyword>
<dbReference type="PROSITE" id="PS01081">
    <property type="entry name" value="HTH_TETR_1"/>
    <property type="match status" value="1"/>
</dbReference>
<dbReference type="InterPro" id="IPR001647">
    <property type="entry name" value="HTH_TetR"/>
</dbReference>
<proteinExistence type="predicted"/>
<feature type="domain" description="HTH tetR-type" evidence="4">
    <location>
        <begin position="34"/>
        <end position="94"/>
    </location>
</feature>
<dbReference type="PRINTS" id="PR00455">
    <property type="entry name" value="HTHTETR"/>
</dbReference>
<dbReference type="PANTHER" id="PTHR30055:SF226">
    <property type="entry name" value="HTH-TYPE TRANSCRIPTIONAL REGULATOR PKSA"/>
    <property type="match status" value="1"/>
</dbReference>
<organism evidence="5 6">
    <name type="scientific">Microbacterium murale</name>
    <dbReference type="NCBI Taxonomy" id="1081040"/>
    <lineage>
        <taxon>Bacteria</taxon>
        <taxon>Bacillati</taxon>
        <taxon>Actinomycetota</taxon>
        <taxon>Actinomycetes</taxon>
        <taxon>Micrococcales</taxon>
        <taxon>Microbacteriaceae</taxon>
        <taxon>Microbacterium</taxon>
    </lineage>
</organism>
<dbReference type="EMBL" id="JAUSXK010000001">
    <property type="protein sequence ID" value="MDQ0642019.1"/>
    <property type="molecule type" value="Genomic_DNA"/>
</dbReference>
<comment type="caution">
    <text evidence="5">The sequence shown here is derived from an EMBL/GenBank/DDBJ whole genome shotgun (WGS) entry which is preliminary data.</text>
</comment>
<feature type="region of interest" description="Disordered" evidence="3">
    <location>
        <begin position="1"/>
        <end position="29"/>
    </location>
</feature>
<dbReference type="Pfam" id="PF17918">
    <property type="entry name" value="TetR_C_15"/>
    <property type="match status" value="1"/>
</dbReference>
<name>A0ABU0P3V4_9MICO</name>
<evidence type="ECO:0000256" key="1">
    <source>
        <dbReference type="ARBA" id="ARBA00023125"/>
    </source>
</evidence>
<dbReference type="Pfam" id="PF00440">
    <property type="entry name" value="TetR_N"/>
    <property type="match status" value="1"/>
</dbReference>
<dbReference type="InterPro" id="IPR023772">
    <property type="entry name" value="DNA-bd_HTH_TetR-type_CS"/>
</dbReference>
<dbReference type="PROSITE" id="PS50977">
    <property type="entry name" value="HTH_TETR_2"/>
    <property type="match status" value="1"/>
</dbReference>
<keyword evidence="1 2" id="KW-0238">DNA-binding</keyword>
<accession>A0ABU0P3V4</accession>
<dbReference type="InterPro" id="IPR050109">
    <property type="entry name" value="HTH-type_TetR-like_transc_reg"/>
</dbReference>
<dbReference type="InterPro" id="IPR009057">
    <property type="entry name" value="Homeodomain-like_sf"/>
</dbReference>
<evidence type="ECO:0000256" key="3">
    <source>
        <dbReference type="SAM" id="MobiDB-lite"/>
    </source>
</evidence>
<evidence type="ECO:0000259" key="4">
    <source>
        <dbReference type="PROSITE" id="PS50977"/>
    </source>
</evidence>